<dbReference type="Pfam" id="PF02518">
    <property type="entry name" value="HATPase_c"/>
    <property type="match status" value="1"/>
</dbReference>
<comment type="catalytic activity">
    <reaction evidence="1">
        <text>ATP + protein L-histidine = ADP + protein N-phospho-L-histidine.</text>
        <dbReference type="EC" id="2.7.13.3"/>
    </reaction>
</comment>
<evidence type="ECO:0000313" key="7">
    <source>
        <dbReference type="EMBL" id="ETW94260.1"/>
    </source>
</evidence>
<dbReference type="HOGENOM" id="CLU_1301962_0_0_7"/>
<proteinExistence type="predicted"/>
<dbReference type="AlphaFoldDB" id="W4L997"/>
<keyword evidence="3" id="KW-0808">Transferase</keyword>
<dbReference type="InterPro" id="IPR005467">
    <property type="entry name" value="His_kinase_dom"/>
</dbReference>
<comment type="caution">
    <text evidence="7">The sequence shown here is derived from an EMBL/GenBank/DDBJ whole genome shotgun (WGS) entry which is preliminary data.</text>
</comment>
<dbReference type="PRINTS" id="PR00344">
    <property type="entry name" value="BCTRLSENSOR"/>
</dbReference>
<evidence type="ECO:0000259" key="6">
    <source>
        <dbReference type="PROSITE" id="PS50109"/>
    </source>
</evidence>
<feature type="non-terminal residue" evidence="7">
    <location>
        <position position="1"/>
    </location>
</feature>
<evidence type="ECO:0000256" key="1">
    <source>
        <dbReference type="ARBA" id="ARBA00000085"/>
    </source>
</evidence>
<evidence type="ECO:0000256" key="2">
    <source>
        <dbReference type="ARBA" id="ARBA00012438"/>
    </source>
</evidence>
<evidence type="ECO:0000256" key="4">
    <source>
        <dbReference type="ARBA" id="ARBA00022777"/>
    </source>
</evidence>
<dbReference type="InterPro" id="IPR004358">
    <property type="entry name" value="Sig_transdc_His_kin-like_C"/>
</dbReference>
<dbReference type="PANTHER" id="PTHR43711:SF1">
    <property type="entry name" value="HISTIDINE KINASE 1"/>
    <property type="match status" value="1"/>
</dbReference>
<protein>
    <recommendedName>
        <fullName evidence="2">histidine kinase</fullName>
        <ecNumber evidence="2">2.7.13.3</ecNumber>
    </recommendedName>
</protein>
<dbReference type="SUPFAM" id="SSF55874">
    <property type="entry name" value="ATPase domain of HSP90 chaperone/DNA topoisomerase II/histidine kinase"/>
    <property type="match status" value="1"/>
</dbReference>
<dbReference type="SMART" id="SM00387">
    <property type="entry name" value="HATPase_c"/>
    <property type="match status" value="1"/>
</dbReference>
<dbReference type="InterPro" id="IPR003594">
    <property type="entry name" value="HATPase_dom"/>
</dbReference>
<dbReference type="Proteomes" id="UP000019141">
    <property type="component" value="Unassembled WGS sequence"/>
</dbReference>
<feature type="domain" description="Histidine kinase" evidence="6">
    <location>
        <begin position="28"/>
        <end position="197"/>
    </location>
</feature>
<evidence type="ECO:0000256" key="5">
    <source>
        <dbReference type="ARBA" id="ARBA00023012"/>
    </source>
</evidence>
<dbReference type="PANTHER" id="PTHR43711">
    <property type="entry name" value="TWO-COMPONENT HISTIDINE KINASE"/>
    <property type="match status" value="1"/>
</dbReference>
<keyword evidence="5" id="KW-0902">Two-component regulatory system</keyword>
<dbReference type="InterPro" id="IPR036890">
    <property type="entry name" value="HATPase_C_sf"/>
</dbReference>
<dbReference type="PROSITE" id="PS50109">
    <property type="entry name" value="HIS_KIN"/>
    <property type="match status" value="1"/>
</dbReference>
<organism evidence="7 8">
    <name type="scientific">Entotheonella factor</name>
    <dbReference type="NCBI Taxonomy" id="1429438"/>
    <lineage>
        <taxon>Bacteria</taxon>
        <taxon>Pseudomonadati</taxon>
        <taxon>Nitrospinota/Tectimicrobiota group</taxon>
        <taxon>Candidatus Tectimicrobiota</taxon>
        <taxon>Candidatus Entotheonellia</taxon>
        <taxon>Candidatus Entotheonellales</taxon>
        <taxon>Candidatus Entotheonellaceae</taxon>
        <taxon>Candidatus Entotheonella</taxon>
    </lineage>
</organism>
<dbReference type="GO" id="GO:0000160">
    <property type="term" value="P:phosphorelay signal transduction system"/>
    <property type="evidence" value="ECO:0007669"/>
    <property type="project" value="UniProtKB-KW"/>
</dbReference>
<dbReference type="GO" id="GO:0004673">
    <property type="term" value="F:protein histidine kinase activity"/>
    <property type="evidence" value="ECO:0007669"/>
    <property type="project" value="UniProtKB-EC"/>
</dbReference>
<sequence length="211" mass="22807">FGRPIAEHLQEEQQEVLVNIDLLQNKIQLINEIVVAQQSYVQGGALEETLVLEDVVELALTLQAASAERHDVTIERDYASIAPVRAQKTKLVHVVVNLVKNAIEAMKGVEHGRKHLTLSIEAGADIAYLRVRDIGCGIAPHMLEAIFTHGTSTKPNGHGFGLHSSANYMTEMGGRLWAESAGEGQGATFVATLAYAPQLAEPPSNNQDAVL</sequence>
<name>W4L997_ENTF1</name>
<dbReference type="Gene3D" id="3.30.565.10">
    <property type="entry name" value="Histidine kinase-like ATPase, C-terminal domain"/>
    <property type="match status" value="1"/>
</dbReference>
<keyword evidence="8" id="KW-1185">Reference proteome</keyword>
<dbReference type="EC" id="2.7.13.3" evidence="2"/>
<dbReference type="InterPro" id="IPR050736">
    <property type="entry name" value="Sensor_HK_Regulatory"/>
</dbReference>
<keyword evidence="4" id="KW-0418">Kinase</keyword>
<reference evidence="7 8" key="1">
    <citation type="journal article" date="2014" name="Nature">
        <title>An environmental bacterial taxon with a large and distinct metabolic repertoire.</title>
        <authorList>
            <person name="Wilson M.C."/>
            <person name="Mori T."/>
            <person name="Ruckert C."/>
            <person name="Uria A.R."/>
            <person name="Helf M.J."/>
            <person name="Takada K."/>
            <person name="Gernert C."/>
            <person name="Steffens U.A."/>
            <person name="Heycke N."/>
            <person name="Schmitt S."/>
            <person name="Rinke C."/>
            <person name="Helfrich E.J."/>
            <person name="Brachmann A.O."/>
            <person name="Gurgui C."/>
            <person name="Wakimoto T."/>
            <person name="Kracht M."/>
            <person name="Crusemann M."/>
            <person name="Hentschel U."/>
            <person name="Abe I."/>
            <person name="Matsunaga S."/>
            <person name="Kalinowski J."/>
            <person name="Takeyama H."/>
            <person name="Piel J."/>
        </authorList>
    </citation>
    <scope>NUCLEOTIDE SEQUENCE [LARGE SCALE GENOMIC DNA]</scope>
    <source>
        <strain evidence="8">TSY1</strain>
    </source>
</reference>
<evidence type="ECO:0000256" key="3">
    <source>
        <dbReference type="ARBA" id="ARBA00022679"/>
    </source>
</evidence>
<accession>W4L997</accession>
<dbReference type="EMBL" id="AZHW01001093">
    <property type="protein sequence ID" value="ETW94260.1"/>
    <property type="molecule type" value="Genomic_DNA"/>
</dbReference>
<gene>
    <name evidence="7" type="ORF">ETSY1_35670</name>
</gene>
<evidence type="ECO:0000313" key="8">
    <source>
        <dbReference type="Proteomes" id="UP000019141"/>
    </source>
</evidence>